<dbReference type="SUPFAM" id="SSF52499">
    <property type="entry name" value="Isochorismatase-like hydrolases"/>
    <property type="match status" value="1"/>
</dbReference>
<reference evidence="4" key="1">
    <citation type="journal article" date="2020" name="Stud. Mycol.">
        <title>101 Dothideomycetes genomes: a test case for predicting lifestyles and emergence of pathogens.</title>
        <authorList>
            <person name="Haridas S."/>
            <person name="Albert R."/>
            <person name="Binder M."/>
            <person name="Bloem J."/>
            <person name="Labutti K."/>
            <person name="Salamov A."/>
            <person name="Andreopoulos B."/>
            <person name="Baker S."/>
            <person name="Barry K."/>
            <person name="Bills G."/>
            <person name="Bluhm B."/>
            <person name="Cannon C."/>
            <person name="Castanera R."/>
            <person name="Culley D."/>
            <person name="Daum C."/>
            <person name="Ezra D."/>
            <person name="Gonzalez J."/>
            <person name="Henrissat B."/>
            <person name="Kuo A."/>
            <person name="Liang C."/>
            <person name="Lipzen A."/>
            <person name="Lutzoni F."/>
            <person name="Magnuson J."/>
            <person name="Mondo S."/>
            <person name="Nolan M."/>
            <person name="Ohm R."/>
            <person name="Pangilinan J."/>
            <person name="Park H.-J."/>
            <person name="Ramirez L."/>
            <person name="Alfaro M."/>
            <person name="Sun H."/>
            <person name="Tritt A."/>
            <person name="Yoshinaga Y."/>
            <person name="Zwiers L.-H."/>
            <person name="Turgeon B."/>
            <person name="Goodwin S."/>
            <person name="Spatafora J."/>
            <person name="Crous P."/>
            <person name="Grigoriev I."/>
        </authorList>
    </citation>
    <scope>NUCLEOTIDE SEQUENCE</scope>
    <source>
        <strain evidence="4">CBS 109.77</strain>
    </source>
</reference>
<dbReference type="Pfam" id="PF00857">
    <property type="entry name" value="Isochorismatase"/>
    <property type="match status" value="1"/>
</dbReference>
<evidence type="ECO:0000256" key="2">
    <source>
        <dbReference type="ARBA" id="ARBA00022801"/>
    </source>
</evidence>
<dbReference type="OrthoDB" id="167809at2759"/>
<dbReference type="PANTHER" id="PTHR43540:SF1">
    <property type="entry name" value="ISOCHORISMATASE HYDROLASE"/>
    <property type="match status" value="1"/>
</dbReference>
<name>A0A6A6XRW7_9PLEO</name>
<accession>A0A6A6XRW7</accession>
<dbReference type="AlphaFoldDB" id="A0A6A6XRW7"/>
<feature type="domain" description="Isochorismatase-like" evidence="3">
    <location>
        <begin position="7"/>
        <end position="183"/>
    </location>
</feature>
<keyword evidence="2 4" id="KW-0378">Hydrolase</keyword>
<dbReference type="Proteomes" id="UP000799757">
    <property type="component" value="Unassembled WGS sequence"/>
</dbReference>
<dbReference type="GO" id="GO:0016787">
    <property type="term" value="F:hydrolase activity"/>
    <property type="evidence" value="ECO:0007669"/>
    <property type="project" value="UniProtKB-KW"/>
</dbReference>
<sequence length="197" mass="20987">MTSQPRAALLIIDTQHGLTHPSYYGPSRSNPSFEANLSALLSAFRSSPQPCIIHVYHTSADPRSPLHPSNPYSGIRFHACAQPLPSEAVIGKTASSAFVGQPGTQLVELLRENRVRRLVVAGWALDHCVSSSVRSAADLEAVEEIWVVGDATAAFQKRADGVGAEVVQAVSLESLREFAEVVTVGEVLEMLGGGSEV</sequence>
<evidence type="ECO:0000259" key="3">
    <source>
        <dbReference type="Pfam" id="PF00857"/>
    </source>
</evidence>
<dbReference type="EMBL" id="MU001787">
    <property type="protein sequence ID" value="KAF2798307.1"/>
    <property type="molecule type" value="Genomic_DNA"/>
</dbReference>
<gene>
    <name evidence="4" type="ORF">K505DRAFT_322010</name>
</gene>
<dbReference type="PANTHER" id="PTHR43540">
    <property type="entry name" value="PEROXYUREIDOACRYLATE/UREIDOACRYLATE AMIDOHYDROLASE-RELATED"/>
    <property type="match status" value="1"/>
</dbReference>
<evidence type="ECO:0000256" key="1">
    <source>
        <dbReference type="ARBA" id="ARBA00006336"/>
    </source>
</evidence>
<organism evidence="4 5">
    <name type="scientific">Melanomma pulvis-pyrius CBS 109.77</name>
    <dbReference type="NCBI Taxonomy" id="1314802"/>
    <lineage>
        <taxon>Eukaryota</taxon>
        <taxon>Fungi</taxon>
        <taxon>Dikarya</taxon>
        <taxon>Ascomycota</taxon>
        <taxon>Pezizomycotina</taxon>
        <taxon>Dothideomycetes</taxon>
        <taxon>Pleosporomycetidae</taxon>
        <taxon>Pleosporales</taxon>
        <taxon>Melanommataceae</taxon>
        <taxon>Melanomma</taxon>
    </lineage>
</organism>
<dbReference type="InterPro" id="IPR050272">
    <property type="entry name" value="Isochorismatase-like_hydrls"/>
</dbReference>
<proteinExistence type="inferred from homology"/>
<protein>
    <submittedName>
        <fullName evidence="4">Isochorismatase hydrolase</fullName>
    </submittedName>
</protein>
<evidence type="ECO:0000313" key="4">
    <source>
        <dbReference type="EMBL" id="KAF2798307.1"/>
    </source>
</evidence>
<comment type="similarity">
    <text evidence="1">Belongs to the isochorismatase family.</text>
</comment>
<keyword evidence="5" id="KW-1185">Reference proteome</keyword>
<dbReference type="Gene3D" id="3.40.50.850">
    <property type="entry name" value="Isochorismatase-like"/>
    <property type="match status" value="1"/>
</dbReference>
<evidence type="ECO:0000313" key="5">
    <source>
        <dbReference type="Proteomes" id="UP000799757"/>
    </source>
</evidence>
<dbReference type="InterPro" id="IPR000868">
    <property type="entry name" value="Isochorismatase-like_dom"/>
</dbReference>
<dbReference type="InterPro" id="IPR036380">
    <property type="entry name" value="Isochorismatase-like_sf"/>
</dbReference>